<evidence type="ECO:0000256" key="3">
    <source>
        <dbReference type="ARBA" id="ARBA00023082"/>
    </source>
</evidence>
<feature type="domain" description="RNA polymerase sigma-70 region 2" evidence="6">
    <location>
        <begin position="10"/>
        <end position="75"/>
    </location>
</feature>
<dbReference type="PANTHER" id="PTHR43133">
    <property type="entry name" value="RNA POLYMERASE ECF-TYPE SIGMA FACTO"/>
    <property type="match status" value="1"/>
</dbReference>
<keyword evidence="4" id="KW-0804">Transcription</keyword>
<sequence>MEAPATILWTETQTALKAFIYRRVRDKAVAEDILQDVFLKMYTRMDQLNDAEKITAWLYQITRNTITDYFRSQNKSVTLLDLDWESDRTNLNDCVYSCLKEMLSTLPAKYRQAIELTEHDNLSQLQLAERLNISYSGAKSRVQRARQMLKRKMDEQYTIKLDAYGNVTVCENRGPCHC</sequence>
<dbReference type="Pfam" id="PF08281">
    <property type="entry name" value="Sigma70_r4_2"/>
    <property type="match status" value="1"/>
</dbReference>
<evidence type="ECO:0000313" key="8">
    <source>
        <dbReference type="EMBL" id="SHG53203.1"/>
    </source>
</evidence>
<evidence type="ECO:0000256" key="5">
    <source>
        <dbReference type="NCBIfam" id="TIGR02959"/>
    </source>
</evidence>
<evidence type="ECO:0000313" key="9">
    <source>
        <dbReference type="Proteomes" id="UP000184212"/>
    </source>
</evidence>
<dbReference type="Gene3D" id="1.10.1740.10">
    <property type="match status" value="1"/>
</dbReference>
<dbReference type="Pfam" id="PF04542">
    <property type="entry name" value="Sigma70_r2"/>
    <property type="match status" value="1"/>
</dbReference>
<keyword evidence="2" id="KW-0805">Transcription regulation</keyword>
<dbReference type="AlphaFoldDB" id="A0A1M5KLY4"/>
<proteinExistence type="inferred from homology"/>
<dbReference type="InterPro" id="IPR014284">
    <property type="entry name" value="RNA_pol_sigma-70_dom"/>
</dbReference>
<evidence type="ECO:0000256" key="4">
    <source>
        <dbReference type="ARBA" id="ARBA00023163"/>
    </source>
</evidence>
<evidence type="ECO:0000256" key="2">
    <source>
        <dbReference type="ARBA" id="ARBA00023015"/>
    </source>
</evidence>
<dbReference type="Proteomes" id="UP000184212">
    <property type="component" value="Unassembled WGS sequence"/>
</dbReference>
<dbReference type="NCBIfam" id="TIGR02959">
    <property type="entry name" value="SigZ"/>
    <property type="match status" value="1"/>
</dbReference>
<dbReference type="SUPFAM" id="SSF88659">
    <property type="entry name" value="Sigma3 and sigma4 domains of RNA polymerase sigma factors"/>
    <property type="match status" value="1"/>
</dbReference>
<accession>A0A1M5KLY4</accession>
<dbReference type="InterPro" id="IPR007627">
    <property type="entry name" value="RNA_pol_sigma70_r2"/>
</dbReference>
<dbReference type="OrthoDB" id="9780326at2"/>
<dbReference type="GO" id="GO:0003677">
    <property type="term" value="F:DNA binding"/>
    <property type="evidence" value="ECO:0007669"/>
    <property type="project" value="InterPro"/>
</dbReference>
<gene>
    <name evidence="8" type="ORF">SAMN04488109_0695</name>
</gene>
<dbReference type="RefSeq" id="WP_073134750.1">
    <property type="nucleotide sequence ID" value="NZ_FQWQ01000001.1"/>
</dbReference>
<evidence type="ECO:0000259" key="7">
    <source>
        <dbReference type="Pfam" id="PF08281"/>
    </source>
</evidence>
<protein>
    <recommendedName>
        <fullName evidence="5">RNA polymerase sigma factor SigZ</fullName>
    </recommendedName>
</protein>
<dbReference type="InterPro" id="IPR013249">
    <property type="entry name" value="RNA_pol_sigma70_r4_t2"/>
</dbReference>
<keyword evidence="9" id="KW-1185">Reference proteome</keyword>
<dbReference type="InterPro" id="IPR013324">
    <property type="entry name" value="RNA_pol_sigma_r3/r4-like"/>
</dbReference>
<dbReference type="CDD" id="cd06171">
    <property type="entry name" value="Sigma70_r4"/>
    <property type="match status" value="1"/>
</dbReference>
<dbReference type="GO" id="GO:0016987">
    <property type="term" value="F:sigma factor activity"/>
    <property type="evidence" value="ECO:0007669"/>
    <property type="project" value="UniProtKB-KW"/>
</dbReference>
<dbReference type="GO" id="GO:0006352">
    <property type="term" value="P:DNA-templated transcription initiation"/>
    <property type="evidence" value="ECO:0007669"/>
    <property type="project" value="InterPro"/>
</dbReference>
<dbReference type="Gene3D" id="1.10.10.10">
    <property type="entry name" value="Winged helix-like DNA-binding domain superfamily/Winged helix DNA-binding domain"/>
    <property type="match status" value="1"/>
</dbReference>
<name>A0A1M5KLY4_9BACT</name>
<dbReference type="InterPro" id="IPR039425">
    <property type="entry name" value="RNA_pol_sigma-70-like"/>
</dbReference>
<dbReference type="InterPro" id="IPR036388">
    <property type="entry name" value="WH-like_DNA-bd_sf"/>
</dbReference>
<keyword evidence="3" id="KW-0731">Sigma factor</keyword>
<dbReference type="STRING" id="947013.SAMN04488109_0695"/>
<evidence type="ECO:0000256" key="1">
    <source>
        <dbReference type="ARBA" id="ARBA00010641"/>
    </source>
</evidence>
<organism evidence="8 9">
    <name type="scientific">Chryseolinea serpens</name>
    <dbReference type="NCBI Taxonomy" id="947013"/>
    <lineage>
        <taxon>Bacteria</taxon>
        <taxon>Pseudomonadati</taxon>
        <taxon>Bacteroidota</taxon>
        <taxon>Cytophagia</taxon>
        <taxon>Cytophagales</taxon>
        <taxon>Fulvivirgaceae</taxon>
        <taxon>Chryseolinea</taxon>
    </lineage>
</organism>
<dbReference type="EMBL" id="FQWQ01000001">
    <property type="protein sequence ID" value="SHG53203.1"/>
    <property type="molecule type" value="Genomic_DNA"/>
</dbReference>
<dbReference type="InterPro" id="IPR014304">
    <property type="entry name" value="RNA_pol_sigma-Z"/>
</dbReference>
<comment type="similarity">
    <text evidence="1">Belongs to the sigma-70 factor family. ECF subfamily.</text>
</comment>
<dbReference type="NCBIfam" id="TIGR02937">
    <property type="entry name" value="sigma70-ECF"/>
    <property type="match status" value="1"/>
</dbReference>
<dbReference type="PANTHER" id="PTHR43133:SF62">
    <property type="entry name" value="RNA POLYMERASE SIGMA FACTOR SIGZ"/>
    <property type="match status" value="1"/>
</dbReference>
<evidence type="ECO:0000259" key="6">
    <source>
        <dbReference type="Pfam" id="PF04542"/>
    </source>
</evidence>
<dbReference type="SUPFAM" id="SSF88946">
    <property type="entry name" value="Sigma2 domain of RNA polymerase sigma factors"/>
    <property type="match status" value="1"/>
</dbReference>
<reference evidence="8 9" key="1">
    <citation type="submission" date="2016-11" db="EMBL/GenBank/DDBJ databases">
        <authorList>
            <person name="Jaros S."/>
            <person name="Januszkiewicz K."/>
            <person name="Wedrychowicz H."/>
        </authorList>
    </citation>
    <scope>NUCLEOTIDE SEQUENCE [LARGE SCALE GENOMIC DNA]</scope>
    <source>
        <strain evidence="8 9">DSM 24574</strain>
    </source>
</reference>
<feature type="domain" description="RNA polymerase sigma factor 70 region 4 type 2" evidence="7">
    <location>
        <begin position="98"/>
        <end position="149"/>
    </location>
</feature>
<dbReference type="InterPro" id="IPR013325">
    <property type="entry name" value="RNA_pol_sigma_r2"/>
</dbReference>